<dbReference type="EMBL" id="PHWZ01000722">
    <property type="protein sequence ID" value="TEY32556.1"/>
    <property type="molecule type" value="Genomic_DNA"/>
</dbReference>
<organism evidence="2 3">
    <name type="scientific">Botryotinia calthae</name>
    <dbReference type="NCBI Taxonomy" id="38488"/>
    <lineage>
        <taxon>Eukaryota</taxon>
        <taxon>Fungi</taxon>
        <taxon>Dikarya</taxon>
        <taxon>Ascomycota</taxon>
        <taxon>Pezizomycotina</taxon>
        <taxon>Leotiomycetes</taxon>
        <taxon>Helotiales</taxon>
        <taxon>Sclerotiniaceae</taxon>
        <taxon>Botryotinia</taxon>
    </lineage>
</organism>
<feature type="region of interest" description="Disordered" evidence="1">
    <location>
        <begin position="84"/>
        <end position="112"/>
    </location>
</feature>
<accession>A0A4Y8CGR6</accession>
<evidence type="ECO:0000256" key="1">
    <source>
        <dbReference type="SAM" id="MobiDB-lite"/>
    </source>
</evidence>
<evidence type="ECO:0000313" key="3">
    <source>
        <dbReference type="Proteomes" id="UP000297299"/>
    </source>
</evidence>
<dbReference type="AlphaFoldDB" id="A0A4Y8CGR6"/>
<proteinExistence type="predicted"/>
<name>A0A4Y8CGR6_9HELO</name>
<sequence length="126" mass="14228">MLLSTYALQTANFKSNLYQLLWIYRYSSASKPSNFCQCLCTSETANSKPETGFTHLSMRWLVVYNPQLADKPMVIRVKTSSPLNETHAHLDTDPTSQRDNGGSRIVGSESVFHPGPSWKLRMRPCS</sequence>
<evidence type="ECO:0000313" key="2">
    <source>
        <dbReference type="EMBL" id="TEY32556.1"/>
    </source>
</evidence>
<comment type="caution">
    <text evidence="2">The sequence shown here is derived from an EMBL/GenBank/DDBJ whole genome shotgun (WGS) entry which is preliminary data.</text>
</comment>
<dbReference type="Proteomes" id="UP000297299">
    <property type="component" value="Unassembled WGS sequence"/>
</dbReference>
<reference evidence="2 3" key="1">
    <citation type="submission" date="2017-11" db="EMBL/GenBank/DDBJ databases">
        <title>Comparative genomics of Botrytis spp.</title>
        <authorList>
            <person name="Valero-Jimenez C.A."/>
            <person name="Tapia P."/>
            <person name="Veloso J."/>
            <person name="Silva-Moreno E."/>
            <person name="Staats M."/>
            <person name="Valdes J.H."/>
            <person name="Van Kan J.A.L."/>
        </authorList>
    </citation>
    <scope>NUCLEOTIDE SEQUENCE [LARGE SCALE GENOMIC DNA]</scope>
    <source>
        <strain evidence="2 3">MUCL2830</strain>
    </source>
</reference>
<keyword evidence="3" id="KW-1185">Reference proteome</keyword>
<protein>
    <submittedName>
        <fullName evidence="2">Uncharacterized protein</fullName>
    </submittedName>
</protein>
<gene>
    <name evidence="2" type="ORF">BOTCAL_0726g00020</name>
</gene>